<evidence type="ECO:0000256" key="1">
    <source>
        <dbReference type="SAM" id="Phobius"/>
    </source>
</evidence>
<dbReference type="AlphaFoldDB" id="A0A0C1MRK6"/>
<keyword evidence="1" id="KW-0812">Transmembrane</keyword>
<protein>
    <submittedName>
        <fullName evidence="2">Uncharacterized protein</fullName>
    </submittedName>
</protein>
<evidence type="ECO:0000313" key="3">
    <source>
        <dbReference type="Proteomes" id="UP000031327"/>
    </source>
</evidence>
<feature type="transmembrane region" description="Helical" evidence="1">
    <location>
        <begin position="18"/>
        <end position="36"/>
    </location>
</feature>
<accession>A0A0C1MRK6</accession>
<evidence type="ECO:0000313" key="2">
    <source>
        <dbReference type="EMBL" id="KID57298.1"/>
    </source>
</evidence>
<dbReference type="Proteomes" id="UP000031327">
    <property type="component" value="Unassembled WGS sequence"/>
</dbReference>
<organism evidence="2 3">
    <name type="scientific">Pseudoalteromonas luteoviolacea</name>
    <dbReference type="NCBI Taxonomy" id="43657"/>
    <lineage>
        <taxon>Bacteria</taxon>
        <taxon>Pseudomonadati</taxon>
        <taxon>Pseudomonadota</taxon>
        <taxon>Gammaproteobacteria</taxon>
        <taxon>Alteromonadales</taxon>
        <taxon>Pseudoalteromonadaceae</taxon>
        <taxon>Pseudoalteromonas</taxon>
    </lineage>
</organism>
<keyword evidence="1" id="KW-1133">Transmembrane helix</keyword>
<keyword evidence="1" id="KW-0472">Membrane</keyword>
<dbReference type="RefSeq" id="WP_039609071.1">
    <property type="nucleotide sequence ID" value="NZ_JWIC01000005.1"/>
</dbReference>
<gene>
    <name evidence="2" type="ORF">JF50_08730</name>
</gene>
<sequence length="350" mass="39734">MQLFETDTARLTNGARPLAIYVLFTLLLLLLTLVSFPSKALVVMSGELDKHLKSYNYGTKADNKWVQPSHQYQMQFQMLFEAFHQQNWPMASELANDLDYQVIQFNDVDTDKTYYLLQEKYQLPSDKFIGGGTYVLNTSGTNAVLQAPHPKRDSFTGTQAIDAFLYTQTKLLMLAGTRRDSSHEISECTGTNYSASDVAHQTESLFQVVHEYMSDYDLATVFIQYHGFGKTTRAKLQAQCGTDNDLMLNLSETVRYSTNPNEHSILHSIRRSVEDEGVIKACVYGNDTKSLGGTWNVQGRHSNDSVDSCHKSAEASSKRFIHLEQSYGVRKYHRAAMQRHLKVALDEFFQ</sequence>
<dbReference type="EMBL" id="JWIC01000005">
    <property type="protein sequence ID" value="KID57298.1"/>
    <property type="molecule type" value="Genomic_DNA"/>
</dbReference>
<reference evidence="2 3" key="1">
    <citation type="submission" date="2014-12" db="EMBL/GenBank/DDBJ databases">
        <title>Draft Genome Sequence of Pseudoalteromonas luteoviolacea HI1.</title>
        <authorList>
            <person name="Asahina A.Y."/>
            <person name="Hadfield M.G."/>
        </authorList>
    </citation>
    <scope>NUCLEOTIDE SEQUENCE [LARGE SCALE GENOMIC DNA]</scope>
    <source>
        <strain evidence="2 3">HI1</strain>
    </source>
</reference>
<dbReference type="OrthoDB" id="6286538at2"/>
<name>A0A0C1MRK6_9GAMM</name>
<proteinExistence type="predicted"/>
<comment type="caution">
    <text evidence="2">The sequence shown here is derived from an EMBL/GenBank/DDBJ whole genome shotgun (WGS) entry which is preliminary data.</text>
</comment>